<sequence length="882" mass="94606">MNGLNPTRASLLETFGLDLELSHGTGCQLIDDGGRRYLDFLSQYGALPFGHNPSEIWYALHKQQSLFRPAMVQPLRALEAERLADRLASIAPHDLGVVTLANSGAEAVEAAIKLARARTGRDHILSTRNGFHGKTMGALSATGKPMYQKDFGGPARGFDYIDFGDLEALEAELSANHERIAAFIVEPIQGEGGVVCPTERGYLDAVIALCRKYGVLSIIDEIQTGLGRTGRLFACEDCNEAPDMLLLGKALGGGLMPISAVIVRPEVWDDRFGFLHSSTFANNNLACAAANATLDLLLTDDRAMIKAVAQNGQYFQDQLEDLEQRFPEVLSGVRGRGYMRGVEFQKPFERGDSASMAFCGLNGGFIGLLSSYLLNVEGVLTAPVFNDATVMRLQPPLIAGRAEIDQCVNALEATCDVLDRGDYRTLMRHLVTPKRHAKLAETEPYVPQQGPARTVPKPTPGRFCFLIHYTQEEDLLRSDPSFADFTPEERANWMEWVKKVGPGFAWPVSGGTSHTGAKADGMIMSVPLLPKDMIGKGRKDARNMIKASADMAAEFGANRFGLGAFTSIVTNGGAAVSGRGVPITSGNTLTTVSGVTALERAAQRVGIDPASAHVVVVGATGAIGRLASLMLARRAGQLTLVGNAGNRQAQQFLDRVTDEVVHTLSKESPTLRAGGLSAAVKTLLPQQGTELTRGVAEDFTRACVENGRPVPISATTDLNSALETADLVLVATSSEVTVLDPTDLRPGTIVCDVARPPNVAQADLSEKGVLVFDGGLVSPPFPVNLGPFQNLPDDLCWGCLGETMLLALEGETDDYSLGRDLSLADADRISEMARRHGFEPAEPQWYGQSLEDADFARVAEALMQRQISEGSTKSIATLQPAE</sequence>
<evidence type="ECO:0000256" key="4">
    <source>
        <dbReference type="ARBA" id="ARBA00022898"/>
    </source>
</evidence>
<dbReference type="InterPro" id="IPR050103">
    <property type="entry name" value="Class-III_PLP-dep_AT"/>
</dbReference>
<dbReference type="FunFam" id="3.40.640.10:FF:000004">
    <property type="entry name" value="Acetylornithine aminotransferase"/>
    <property type="match status" value="1"/>
</dbReference>
<dbReference type="Proteomes" id="UP000564704">
    <property type="component" value="Unassembled WGS sequence"/>
</dbReference>
<dbReference type="Pfam" id="PF00202">
    <property type="entry name" value="Aminotran_3"/>
    <property type="match status" value="1"/>
</dbReference>
<dbReference type="InterPro" id="IPR049704">
    <property type="entry name" value="Aminotrans_3_PPA_site"/>
</dbReference>
<dbReference type="Gene3D" id="3.90.1150.10">
    <property type="entry name" value="Aspartate Aminotransferase, domain 1"/>
    <property type="match status" value="1"/>
</dbReference>
<dbReference type="GO" id="GO:0008483">
    <property type="term" value="F:transaminase activity"/>
    <property type="evidence" value="ECO:0007669"/>
    <property type="project" value="UniProtKB-KW"/>
</dbReference>
<dbReference type="EMBL" id="SZWE01000001">
    <property type="protein sequence ID" value="MRU15708.1"/>
    <property type="molecule type" value="Genomic_DNA"/>
</dbReference>
<keyword evidence="4" id="KW-0663">Pyridoxal phosphate</keyword>
<dbReference type="SUPFAM" id="SSF51735">
    <property type="entry name" value="NAD(P)-binding Rossmann-fold domains"/>
    <property type="match status" value="1"/>
</dbReference>
<dbReference type="AlphaFoldDB" id="A0A844D390"/>
<comment type="caution">
    <text evidence="5">The sequence shown here is derived from an EMBL/GenBank/DDBJ whole genome shotgun (WGS) entry which is preliminary data.</text>
</comment>
<keyword evidence="3 5" id="KW-0808">Transferase</keyword>
<dbReference type="InterPro" id="IPR015424">
    <property type="entry name" value="PyrdxlP-dep_Trfase"/>
</dbReference>
<dbReference type="GO" id="GO:0030170">
    <property type="term" value="F:pyridoxal phosphate binding"/>
    <property type="evidence" value="ECO:0007669"/>
    <property type="project" value="InterPro"/>
</dbReference>
<dbReference type="Gene3D" id="3.40.640.10">
    <property type="entry name" value="Type I PLP-dependent aspartate aminotransferase-like (Major domain)"/>
    <property type="match status" value="1"/>
</dbReference>
<dbReference type="PANTHER" id="PTHR11986:SF79">
    <property type="entry name" value="ACETYLORNITHINE AMINOTRANSFERASE, MITOCHONDRIAL"/>
    <property type="match status" value="1"/>
</dbReference>
<keyword evidence="2 5" id="KW-0032">Aminotransferase</keyword>
<evidence type="ECO:0000256" key="1">
    <source>
        <dbReference type="ARBA" id="ARBA00001933"/>
    </source>
</evidence>
<comment type="cofactor">
    <cofactor evidence="1">
        <name>pyridoxal 5'-phosphate</name>
        <dbReference type="ChEBI" id="CHEBI:597326"/>
    </cofactor>
</comment>
<accession>A0A844D390</accession>
<dbReference type="GO" id="GO:0042802">
    <property type="term" value="F:identical protein binding"/>
    <property type="evidence" value="ECO:0007669"/>
    <property type="project" value="TreeGrafter"/>
</dbReference>
<dbReference type="PROSITE" id="PS00600">
    <property type="entry name" value="AA_TRANSFER_CLASS_3"/>
    <property type="match status" value="1"/>
</dbReference>
<evidence type="ECO:0000313" key="6">
    <source>
        <dbReference type="Proteomes" id="UP000564704"/>
    </source>
</evidence>
<evidence type="ECO:0000256" key="3">
    <source>
        <dbReference type="ARBA" id="ARBA00022679"/>
    </source>
</evidence>
<dbReference type="Gene3D" id="3.40.50.720">
    <property type="entry name" value="NAD(P)-binding Rossmann-like Domain"/>
    <property type="match status" value="1"/>
</dbReference>
<organism evidence="5 6">
    <name type="scientific">Roseovarius bejariae</name>
    <dbReference type="NCBI Taxonomy" id="2576383"/>
    <lineage>
        <taxon>Bacteria</taxon>
        <taxon>Pseudomonadati</taxon>
        <taxon>Pseudomonadota</taxon>
        <taxon>Alphaproteobacteria</taxon>
        <taxon>Rhodobacterales</taxon>
        <taxon>Roseobacteraceae</taxon>
        <taxon>Roseovarius</taxon>
    </lineage>
</organism>
<dbReference type="CDD" id="cd00610">
    <property type="entry name" value="OAT_like"/>
    <property type="match status" value="1"/>
</dbReference>
<dbReference type="OrthoDB" id="9801834at2"/>
<evidence type="ECO:0000256" key="2">
    <source>
        <dbReference type="ARBA" id="ARBA00022576"/>
    </source>
</evidence>
<proteinExistence type="predicted"/>
<evidence type="ECO:0000313" key="5">
    <source>
        <dbReference type="EMBL" id="MRU15708.1"/>
    </source>
</evidence>
<dbReference type="InterPro" id="IPR015422">
    <property type="entry name" value="PyrdxlP-dep_Trfase_small"/>
</dbReference>
<gene>
    <name evidence="5" type="ORF">FDP25_09735</name>
</gene>
<dbReference type="RefSeq" id="WP_154151206.1">
    <property type="nucleotide sequence ID" value="NZ_SZWE01000001.1"/>
</dbReference>
<dbReference type="InterPro" id="IPR015421">
    <property type="entry name" value="PyrdxlP-dep_Trfase_major"/>
</dbReference>
<dbReference type="SUPFAM" id="SSF53383">
    <property type="entry name" value="PLP-dependent transferases"/>
    <property type="match status" value="1"/>
</dbReference>
<reference evidence="5 6" key="1">
    <citation type="submission" date="2019-05" db="EMBL/GenBank/DDBJ databases">
        <title>Roseovarius bejariae sp. nov., a moderately halophylic bacterium isolated from a saline soil in Rambla Salada (Murcia).</title>
        <authorList>
            <person name="Castro D.J."/>
            <person name="Gomez-Altuve A."/>
            <person name="Reina J.C."/>
            <person name="Rodriguez M."/>
            <person name="Sampedro I."/>
            <person name="Llamas I."/>
            <person name="Martinez-Checa F."/>
        </authorList>
    </citation>
    <scope>NUCLEOTIDE SEQUENCE [LARGE SCALE GENOMIC DNA]</scope>
    <source>
        <strain evidence="5 6">A21</strain>
    </source>
</reference>
<dbReference type="InterPro" id="IPR005814">
    <property type="entry name" value="Aminotrans_3"/>
</dbReference>
<dbReference type="PANTHER" id="PTHR11986">
    <property type="entry name" value="AMINOTRANSFERASE CLASS III"/>
    <property type="match status" value="1"/>
</dbReference>
<name>A0A844D390_9RHOB</name>
<dbReference type="InterPro" id="IPR036291">
    <property type="entry name" value="NAD(P)-bd_dom_sf"/>
</dbReference>
<protein>
    <submittedName>
        <fullName evidence="5">Aminotransferase class III-fold pyridoxal phosphate-dependent enzyme</fullName>
    </submittedName>
</protein>
<keyword evidence="6" id="KW-1185">Reference proteome</keyword>